<dbReference type="Proteomes" id="UP000019478">
    <property type="component" value="Unassembled WGS sequence"/>
</dbReference>
<feature type="domain" description="Stress-response A/B barrel" evidence="1">
    <location>
        <begin position="1"/>
        <end position="76"/>
    </location>
</feature>
<accession>W9XBH8</accession>
<evidence type="ECO:0000313" key="3">
    <source>
        <dbReference type="Proteomes" id="UP000019478"/>
    </source>
</evidence>
<dbReference type="GeneID" id="19173883"/>
<feature type="non-terminal residue" evidence="2">
    <location>
        <position position="1"/>
    </location>
</feature>
<sequence length="76" mass="7976">TVLFKLKPGVTPAQLADWTTSAKAMVGQIPGLIKLEANPPLASTAHRSQGYNMGLVAVLEKAADVQVYADHPAHVA</sequence>
<dbReference type="eggNOG" id="ENOG502SEPI">
    <property type="taxonomic scope" value="Eukaryota"/>
</dbReference>
<dbReference type="Gene3D" id="3.30.70.100">
    <property type="match status" value="1"/>
</dbReference>
<reference evidence="2 3" key="1">
    <citation type="submission" date="2013-03" db="EMBL/GenBank/DDBJ databases">
        <title>The Genome Sequence of Capronia epimyces CBS 606.96.</title>
        <authorList>
            <consortium name="The Broad Institute Genomics Platform"/>
            <person name="Cuomo C."/>
            <person name="de Hoog S."/>
            <person name="Gorbushina A."/>
            <person name="Walker B."/>
            <person name="Young S.K."/>
            <person name="Zeng Q."/>
            <person name="Gargeya S."/>
            <person name="Fitzgerald M."/>
            <person name="Haas B."/>
            <person name="Abouelleil A."/>
            <person name="Allen A.W."/>
            <person name="Alvarado L."/>
            <person name="Arachchi H.M."/>
            <person name="Berlin A.M."/>
            <person name="Chapman S.B."/>
            <person name="Gainer-Dewar J."/>
            <person name="Goldberg J."/>
            <person name="Griggs A."/>
            <person name="Gujja S."/>
            <person name="Hansen M."/>
            <person name="Howarth C."/>
            <person name="Imamovic A."/>
            <person name="Ireland A."/>
            <person name="Larimer J."/>
            <person name="McCowan C."/>
            <person name="Murphy C."/>
            <person name="Pearson M."/>
            <person name="Poon T.W."/>
            <person name="Priest M."/>
            <person name="Roberts A."/>
            <person name="Saif S."/>
            <person name="Shea T."/>
            <person name="Sisk P."/>
            <person name="Sykes S."/>
            <person name="Wortman J."/>
            <person name="Nusbaum C."/>
            <person name="Birren B."/>
        </authorList>
    </citation>
    <scope>NUCLEOTIDE SEQUENCE [LARGE SCALE GENOMIC DNA]</scope>
    <source>
        <strain evidence="2 3">CBS 606.96</strain>
    </source>
</reference>
<protein>
    <recommendedName>
        <fullName evidence="1">Stress-response A/B barrel domain-containing protein</fullName>
    </recommendedName>
</protein>
<feature type="non-terminal residue" evidence="2">
    <location>
        <position position="76"/>
    </location>
</feature>
<comment type="caution">
    <text evidence="2">The sequence shown here is derived from an EMBL/GenBank/DDBJ whole genome shotgun (WGS) entry which is preliminary data.</text>
</comment>
<dbReference type="EMBL" id="AMGY01000010">
    <property type="protein sequence ID" value="EXJ77573.1"/>
    <property type="molecule type" value="Genomic_DNA"/>
</dbReference>
<dbReference type="HOGENOM" id="CLU_080664_6_1_1"/>
<dbReference type="InterPro" id="IPR013097">
    <property type="entry name" value="Dabb"/>
</dbReference>
<dbReference type="OrthoDB" id="42919at2759"/>
<organism evidence="2 3">
    <name type="scientific">Capronia epimyces CBS 606.96</name>
    <dbReference type="NCBI Taxonomy" id="1182542"/>
    <lineage>
        <taxon>Eukaryota</taxon>
        <taxon>Fungi</taxon>
        <taxon>Dikarya</taxon>
        <taxon>Ascomycota</taxon>
        <taxon>Pezizomycotina</taxon>
        <taxon>Eurotiomycetes</taxon>
        <taxon>Chaetothyriomycetidae</taxon>
        <taxon>Chaetothyriales</taxon>
        <taxon>Herpotrichiellaceae</taxon>
        <taxon>Capronia</taxon>
    </lineage>
</organism>
<dbReference type="Pfam" id="PF07876">
    <property type="entry name" value="Dabb"/>
    <property type="match status" value="1"/>
</dbReference>
<evidence type="ECO:0000259" key="1">
    <source>
        <dbReference type="PROSITE" id="PS51502"/>
    </source>
</evidence>
<dbReference type="SMART" id="SM00886">
    <property type="entry name" value="Dabb"/>
    <property type="match status" value="1"/>
</dbReference>
<proteinExistence type="predicted"/>
<dbReference type="RefSeq" id="XP_007738083.1">
    <property type="nucleotide sequence ID" value="XM_007739893.1"/>
</dbReference>
<dbReference type="InterPro" id="IPR011008">
    <property type="entry name" value="Dimeric_a/b-barrel"/>
</dbReference>
<dbReference type="SUPFAM" id="SSF54909">
    <property type="entry name" value="Dimeric alpha+beta barrel"/>
    <property type="match status" value="1"/>
</dbReference>
<evidence type="ECO:0000313" key="2">
    <source>
        <dbReference type="EMBL" id="EXJ77573.1"/>
    </source>
</evidence>
<dbReference type="PROSITE" id="PS51502">
    <property type="entry name" value="S_R_A_B_BARREL"/>
    <property type="match status" value="1"/>
</dbReference>
<dbReference type="STRING" id="1182542.W9XBH8"/>
<keyword evidence="3" id="KW-1185">Reference proteome</keyword>
<name>W9XBH8_9EURO</name>
<gene>
    <name evidence="2" type="ORF">A1O3_09800</name>
</gene>
<dbReference type="AlphaFoldDB" id="W9XBH8"/>